<protein>
    <submittedName>
        <fullName evidence="2">Uncharacterized protein LOC113400951</fullName>
    </submittedName>
</protein>
<gene>
    <name evidence="2" type="primary">LOC113400951</name>
</gene>
<dbReference type="RefSeq" id="XP_064072379.1">
    <property type="nucleotide sequence ID" value="XM_064216309.1"/>
</dbReference>
<evidence type="ECO:0000313" key="2">
    <source>
        <dbReference type="RefSeq" id="XP_064072379.1"/>
    </source>
</evidence>
<sequence length="736" mass="83526">MSKGLQNRKVIDLTMFSKSTFTLTFAIEILGMDVWHDCNEGWLDLGPCHQAIKIQYQLYPDQTFDLDVLIWPHVAKIWCGSQYGYVRTWQFLERRWFAFSIRHAFPVRVLDLMNHLVVINCAMGLNALSNNAKNDKIIEAFLPSLKFGDQRYFAPVLEGEHTFETFIQDIIWNVIEAHIPASCLDGTFNTPSNVTDKRHQDAILFKVKEIILKENLPIEEEVEAPSDEFIKSKNRRESKMTKEKEKEKKKIVDVQKEKFMITLSGDAIMAGTGKISSFGYSGERPHDQSDIIVLISTNNLPAHDDLPIIFVNIGQLYDAPLPNFKKARITQIYTRWRLNGENHDSEKQNIKSGNFINFNDHHTIPLQHTKASEITATFLDNPFEIQLRGLRNAEIVHSHQKLFGNDKNDHKFDMKLSSNTSSYSGDILIAVTKIDASIIAKKTSTVISGEFSLYPPQISRHKLGRMGISTNDINAVRIPEAPDIIIQPSIILDAHMTMDISIGLVGCKPREIIPSYSRMYCSTHNKDAVKIILNEINEVNEKYHNTDNVNNILTGFAIDTCDIVIFYIEGEKNGPISRIWEVTGRFYPTIKPVFSCSEQYLDRIYPEMISAISSFDSLKMVIPLNTLLKCPQAYVKPALPVPAKSTLVKIGRLVKSKIKVIPFKSEMPTTEELNSFKLELFQEAYVSLSTEPATPSALKVWKREVHCRAIASWLDPLGEVQKARKRIGAILLALGA</sequence>
<accession>A0ABM4AM64</accession>
<evidence type="ECO:0000313" key="1">
    <source>
        <dbReference type="Proteomes" id="UP001652626"/>
    </source>
</evidence>
<dbReference type="GeneID" id="113400951"/>
<reference evidence="2" key="1">
    <citation type="submission" date="2025-08" db="UniProtKB">
        <authorList>
            <consortium name="RefSeq"/>
        </authorList>
    </citation>
    <scope>IDENTIFICATION</scope>
    <source>
        <tissue evidence="2">Whole body</tissue>
    </source>
</reference>
<proteinExistence type="predicted"/>
<name>A0ABM4AM64_VANTA</name>
<keyword evidence="1" id="KW-1185">Reference proteome</keyword>
<organism evidence="1 2">
    <name type="scientific">Vanessa tameamea</name>
    <name type="common">Kamehameha butterfly</name>
    <dbReference type="NCBI Taxonomy" id="334116"/>
    <lineage>
        <taxon>Eukaryota</taxon>
        <taxon>Metazoa</taxon>
        <taxon>Ecdysozoa</taxon>
        <taxon>Arthropoda</taxon>
        <taxon>Hexapoda</taxon>
        <taxon>Insecta</taxon>
        <taxon>Pterygota</taxon>
        <taxon>Neoptera</taxon>
        <taxon>Endopterygota</taxon>
        <taxon>Lepidoptera</taxon>
        <taxon>Glossata</taxon>
        <taxon>Ditrysia</taxon>
        <taxon>Papilionoidea</taxon>
        <taxon>Nymphalidae</taxon>
        <taxon>Nymphalinae</taxon>
        <taxon>Vanessa</taxon>
    </lineage>
</organism>
<dbReference type="Proteomes" id="UP001652626">
    <property type="component" value="Chromosome 11"/>
</dbReference>